<keyword evidence="2" id="KW-0732">Signal</keyword>
<evidence type="ECO:0000259" key="3">
    <source>
        <dbReference type="Pfam" id="PF00496"/>
    </source>
</evidence>
<dbReference type="PROSITE" id="PS51257">
    <property type="entry name" value="PROKAR_LIPOPROTEIN"/>
    <property type="match status" value="1"/>
</dbReference>
<dbReference type="InterPro" id="IPR000914">
    <property type="entry name" value="SBP_5_dom"/>
</dbReference>
<name>A0ABN1GVR3_9ACTN</name>
<evidence type="ECO:0000256" key="2">
    <source>
        <dbReference type="SAM" id="SignalP"/>
    </source>
</evidence>
<comment type="caution">
    <text evidence="4">The sequence shown here is derived from an EMBL/GenBank/DDBJ whole genome shotgun (WGS) entry which is preliminary data.</text>
</comment>
<dbReference type="SUPFAM" id="SSF53850">
    <property type="entry name" value="Periplasmic binding protein-like II"/>
    <property type="match status" value="1"/>
</dbReference>
<dbReference type="PANTHER" id="PTHR30290:SF83">
    <property type="entry name" value="ABC TRANSPORTER SUBSTRATE-BINDING PROTEIN"/>
    <property type="match status" value="1"/>
</dbReference>
<dbReference type="PANTHER" id="PTHR30290">
    <property type="entry name" value="PERIPLASMIC BINDING COMPONENT OF ABC TRANSPORTER"/>
    <property type="match status" value="1"/>
</dbReference>
<dbReference type="PIRSF" id="PIRSF002741">
    <property type="entry name" value="MppA"/>
    <property type="match status" value="1"/>
</dbReference>
<organism evidence="4 5">
    <name type="scientific">Sporichthya brevicatena</name>
    <dbReference type="NCBI Taxonomy" id="171442"/>
    <lineage>
        <taxon>Bacteria</taxon>
        <taxon>Bacillati</taxon>
        <taxon>Actinomycetota</taxon>
        <taxon>Actinomycetes</taxon>
        <taxon>Sporichthyales</taxon>
        <taxon>Sporichthyaceae</taxon>
        <taxon>Sporichthya</taxon>
    </lineage>
</organism>
<dbReference type="Proteomes" id="UP001500957">
    <property type="component" value="Unassembled WGS sequence"/>
</dbReference>
<dbReference type="InterPro" id="IPR030678">
    <property type="entry name" value="Peptide/Ni-bd"/>
</dbReference>
<feature type="signal peptide" evidence="2">
    <location>
        <begin position="1"/>
        <end position="26"/>
    </location>
</feature>
<protein>
    <submittedName>
        <fullName evidence="4">ABC transporter substrate-binding protein</fullName>
    </submittedName>
</protein>
<evidence type="ECO:0000313" key="4">
    <source>
        <dbReference type="EMBL" id="GAA0620854.1"/>
    </source>
</evidence>
<dbReference type="Gene3D" id="3.40.190.10">
    <property type="entry name" value="Periplasmic binding protein-like II"/>
    <property type="match status" value="1"/>
</dbReference>
<dbReference type="EMBL" id="BAAAHE010000018">
    <property type="protein sequence ID" value="GAA0620854.1"/>
    <property type="molecule type" value="Genomic_DNA"/>
</dbReference>
<dbReference type="RefSeq" id="WP_344605036.1">
    <property type="nucleotide sequence ID" value="NZ_BAAAHE010000018.1"/>
</dbReference>
<gene>
    <name evidence="4" type="ORF">GCM10009547_24370</name>
</gene>
<accession>A0ABN1GVR3</accession>
<dbReference type="Gene3D" id="3.90.76.10">
    <property type="entry name" value="Dipeptide-binding Protein, Domain 1"/>
    <property type="match status" value="1"/>
</dbReference>
<dbReference type="CDD" id="cd00995">
    <property type="entry name" value="PBP2_NikA_DppA_OppA_like"/>
    <property type="match status" value="1"/>
</dbReference>
<evidence type="ECO:0000313" key="5">
    <source>
        <dbReference type="Proteomes" id="UP001500957"/>
    </source>
</evidence>
<dbReference type="Gene3D" id="3.10.105.10">
    <property type="entry name" value="Dipeptide-binding Protein, Domain 3"/>
    <property type="match status" value="1"/>
</dbReference>
<feature type="chain" id="PRO_5047165007" evidence="2">
    <location>
        <begin position="27"/>
        <end position="558"/>
    </location>
</feature>
<keyword evidence="5" id="KW-1185">Reference proteome</keyword>
<evidence type="ECO:0000256" key="1">
    <source>
        <dbReference type="SAM" id="MobiDB-lite"/>
    </source>
</evidence>
<sequence>MRALKRGHKVVALAAAGMLLATGCGGDDDNNAGSDAQGNLTGPITEGGTVSVHGCKPERPLLPADTAEVCGGDVLDNVTAKLVRYHPETGDLENDLAESIETKDSKTFTVKLLKGVKFHDGTEVDADSFIDAWNFAAYAKNAQQNASFFSQIQGFEDVNPEDPDGDGPKDPPDPKTDKLSGLKKVNDTTFTITLTRRNSTFPIRLGYTAFSPLPESFFKDKGKSFGKKPIGAGPFKLTSFNPDREIVLEKDPNYDRARKPHIDKVIYRIYTSEDAAYADVQANQLDITNIIPTSKQLDRLYARDLGGRFATRAEGVFQSITFPPTKTDPSYSNPKLRQAISMAIDREQVIKLAFPEREPATGWVSPVVNGYKAGACGEYCTYNPERAKQLFEEAGGYNGTMTLAYNGGGNHEVWTEAVCNSIRSVLGVECIAKGSVDFASFRSAIEAKEQKGMFRTGWQMDYPSIENFLEPIYKTNASSNDGNYSNKEFDKLLNDAAAAASEEEGYALYQQAEALLAEDMPAIPLWYGAAIHGHSNKVTNVKVTVFGTYDFSSVTVIK</sequence>
<dbReference type="InterPro" id="IPR039424">
    <property type="entry name" value="SBP_5"/>
</dbReference>
<feature type="domain" description="Solute-binding protein family 5" evidence="3">
    <location>
        <begin position="92"/>
        <end position="479"/>
    </location>
</feature>
<dbReference type="Pfam" id="PF00496">
    <property type="entry name" value="SBP_bac_5"/>
    <property type="match status" value="1"/>
</dbReference>
<feature type="compositionally biased region" description="Basic and acidic residues" evidence="1">
    <location>
        <begin position="166"/>
        <end position="181"/>
    </location>
</feature>
<feature type="region of interest" description="Disordered" evidence="1">
    <location>
        <begin position="155"/>
        <end position="181"/>
    </location>
</feature>
<reference evidence="4 5" key="1">
    <citation type="journal article" date="2019" name="Int. J. Syst. Evol. Microbiol.">
        <title>The Global Catalogue of Microorganisms (GCM) 10K type strain sequencing project: providing services to taxonomists for standard genome sequencing and annotation.</title>
        <authorList>
            <consortium name="The Broad Institute Genomics Platform"/>
            <consortium name="The Broad Institute Genome Sequencing Center for Infectious Disease"/>
            <person name="Wu L."/>
            <person name="Ma J."/>
        </authorList>
    </citation>
    <scope>NUCLEOTIDE SEQUENCE [LARGE SCALE GENOMIC DNA]</scope>
    <source>
        <strain evidence="4 5">JCM 10671</strain>
    </source>
</reference>
<proteinExistence type="predicted"/>